<evidence type="ECO:0000256" key="3">
    <source>
        <dbReference type="ARBA" id="ARBA00022833"/>
    </source>
</evidence>
<dbReference type="InterPro" id="IPR041645">
    <property type="entry name" value="ADAMTS_CR_2"/>
</dbReference>
<feature type="domain" description="ADAMTS cysteine-rich" evidence="6">
    <location>
        <begin position="262"/>
        <end position="331"/>
    </location>
</feature>
<evidence type="ECO:0000259" key="6">
    <source>
        <dbReference type="Pfam" id="PF17771"/>
    </source>
</evidence>
<accession>A0A6V7XD43</accession>
<keyword evidence="4" id="KW-1015">Disulfide bond</keyword>
<name>A0A6V7XD43_MELEN</name>
<gene>
    <name evidence="7" type="ORF">MENT_LOCUS50493</name>
</gene>
<dbReference type="Proteomes" id="UP000580250">
    <property type="component" value="Unassembled WGS sequence"/>
</dbReference>
<dbReference type="GO" id="GO:0008237">
    <property type="term" value="F:metallopeptidase activity"/>
    <property type="evidence" value="ECO:0007669"/>
    <property type="project" value="InterPro"/>
</dbReference>
<organism evidence="7 8">
    <name type="scientific">Meloidogyne enterolobii</name>
    <name type="common">Root-knot nematode worm</name>
    <name type="synonym">Meloidogyne mayaguensis</name>
    <dbReference type="NCBI Taxonomy" id="390850"/>
    <lineage>
        <taxon>Eukaryota</taxon>
        <taxon>Metazoa</taxon>
        <taxon>Ecdysozoa</taxon>
        <taxon>Nematoda</taxon>
        <taxon>Chromadorea</taxon>
        <taxon>Rhabditida</taxon>
        <taxon>Tylenchina</taxon>
        <taxon>Tylenchomorpha</taxon>
        <taxon>Tylenchoidea</taxon>
        <taxon>Meloidogynidae</taxon>
        <taxon>Meloidogyninae</taxon>
        <taxon>Meloidogyne</taxon>
    </lineage>
</organism>
<dbReference type="AlphaFoldDB" id="A0A6V7XD43"/>
<dbReference type="OrthoDB" id="10035764at2759"/>
<evidence type="ECO:0000256" key="4">
    <source>
        <dbReference type="ARBA" id="ARBA00023157"/>
    </source>
</evidence>
<evidence type="ECO:0000256" key="1">
    <source>
        <dbReference type="ARBA" id="ARBA00022723"/>
    </source>
</evidence>
<protein>
    <recommendedName>
        <fullName evidence="6">ADAMTS cysteine-rich domain-containing protein</fullName>
    </recommendedName>
</protein>
<dbReference type="GO" id="GO:0046872">
    <property type="term" value="F:metal ion binding"/>
    <property type="evidence" value="ECO:0007669"/>
    <property type="project" value="UniProtKB-KW"/>
</dbReference>
<dbReference type="Gene3D" id="3.40.1620.60">
    <property type="match status" value="1"/>
</dbReference>
<dbReference type="InterPro" id="IPR024079">
    <property type="entry name" value="MetalloPept_cat_dom_sf"/>
</dbReference>
<keyword evidence="1" id="KW-0479">Metal-binding</keyword>
<comment type="caution">
    <text evidence="7">The sequence shown here is derived from an EMBL/GenBank/DDBJ whole genome shotgun (WGS) entry which is preliminary data.</text>
</comment>
<evidence type="ECO:0000313" key="8">
    <source>
        <dbReference type="Proteomes" id="UP000580250"/>
    </source>
</evidence>
<keyword evidence="3" id="KW-0862">Zinc</keyword>
<proteinExistence type="predicted"/>
<keyword evidence="2" id="KW-0378">Hydrolase</keyword>
<evidence type="ECO:0000256" key="2">
    <source>
        <dbReference type="ARBA" id="ARBA00022801"/>
    </source>
</evidence>
<dbReference type="EMBL" id="CAJEWN010001413">
    <property type="protein sequence ID" value="CAD2197260.1"/>
    <property type="molecule type" value="Genomic_DNA"/>
</dbReference>
<evidence type="ECO:0000256" key="5">
    <source>
        <dbReference type="ARBA" id="ARBA00023180"/>
    </source>
</evidence>
<sequence length="378" mass="43397">MVGVPMIILRPEDCPLRGPLQNFISQHYLDKINTTLINSSIPLTNSSIQLQLEKQQKQMNYVWRSLDSLVAVQWASQWVKQNEPTGNLPMHEHLMIITALDLLSHRNDSSTQGMAYVRAICRGYDSVSVALERLMMDLVKAKNCSARQNFLMTPVSASHPFDAKFGDTFGNAFILSKCSKQQIEDFLKSSSDSNCLWSEEEGKNLFWSMLEEEFQLSLNALTKNGSNTFLFDDENYLLEEEKQLLNNKNGKEEEIKFLKILPGEQFNPSRQCQIAFGPSYDFLLLTSDHCRRLWCKDRRQRRWGPCETKGFLPLMDGSSCGDHKWCIRGQCRQMPGISEEENKNSNNEENKSSANCNDDLNHTFCSNFQHSNYIVFAK</sequence>
<dbReference type="Gene3D" id="3.40.390.10">
    <property type="entry name" value="Collagenase (Catalytic Domain)"/>
    <property type="match status" value="1"/>
</dbReference>
<evidence type="ECO:0000313" key="7">
    <source>
        <dbReference type="EMBL" id="CAD2197260.1"/>
    </source>
</evidence>
<dbReference type="Pfam" id="PF17771">
    <property type="entry name" value="ADAMTS_CR_2"/>
    <property type="match status" value="1"/>
</dbReference>
<dbReference type="SUPFAM" id="SSF55486">
    <property type="entry name" value="Metalloproteases ('zincins'), catalytic domain"/>
    <property type="match status" value="1"/>
</dbReference>
<reference evidence="7 8" key="1">
    <citation type="submission" date="2020-08" db="EMBL/GenBank/DDBJ databases">
        <authorList>
            <person name="Koutsovoulos G."/>
            <person name="Danchin GJ E."/>
        </authorList>
    </citation>
    <scope>NUCLEOTIDE SEQUENCE [LARGE SCALE GENOMIC DNA]</scope>
</reference>
<keyword evidence="5" id="KW-0325">Glycoprotein</keyword>